<dbReference type="Proteomes" id="UP000199302">
    <property type="component" value="Unassembled WGS sequence"/>
</dbReference>
<dbReference type="GO" id="GO:0016740">
    <property type="term" value="F:transferase activity"/>
    <property type="evidence" value="ECO:0007669"/>
    <property type="project" value="UniProtKB-KW"/>
</dbReference>
<keyword evidence="1" id="KW-0808">Transferase</keyword>
<evidence type="ECO:0000313" key="2">
    <source>
        <dbReference type="Proteomes" id="UP000199302"/>
    </source>
</evidence>
<name>A0A1I6EIR9_9RHOB</name>
<reference evidence="1 2" key="1">
    <citation type="submission" date="2016-10" db="EMBL/GenBank/DDBJ databases">
        <authorList>
            <person name="de Groot N.N."/>
        </authorList>
    </citation>
    <scope>NUCLEOTIDE SEQUENCE [LARGE SCALE GENOMIC DNA]</scope>
    <source>
        <strain evidence="2">KMM 9023,NRIC 0796,JCM 17311,KCTC 23692</strain>
    </source>
</reference>
<sequence>MAEQLKLGVGAITRRRPVMFAEMLESFEAMALPEGIEVVFLFAENDAALSMQEIVDEFAGRTGYSAKLELETRPGIPMARNRVLDMALAEGCDFLTFVDDDELVRSDWLVELFGGLQARGLDLAGGPVHYTAAKGELGFWNKACLEYLLERGKKRNRRRARMAVEGTDWKFPVYTNNWCARLSTVSALGIRFNEALQFTGGSDTRFSLDMAAAGGKVGWIPSAIVEEPTPQSRLRISYQFARARDQAANSVRLRKVPLGRVVPYAISRYLDAVVNVIAAPIKGRKYLVKAVYKAGIGTGRLKGYFGKESQHYAPGTEKVHTEN</sequence>
<dbReference type="SUPFAM" id="SSF53448">
    <property type="entry name" value="Nucleotide-diphospho-sugar transferases"/>
    <property type="match status" value="1"/>
</dbReference>
<gene>
    <name evidence="1" type="ORF">SAMN04515673_11268</name>
</gene>
<dbReference type="Gene3D" id="3.90.550.10">
    <property type="entry name" value="Spore Coat Polysaccharide Biosynthesis Protein SpsA, Chain A"/>
    <property type="match status" value="1"/>
</dbReference>
<dbReference type="AlphaFoldDB" id="A0A1I6EIR9"/>
<keyword evidence="2" id="KW-1185">Reference proteome</keyword>
<dbReference type="EMBL" id="FOYI01000012">
    <property type="protein sequence ID" value="SFR17408.1"/>
    <property type="molecule type" value="Genomic_DNA"/>
</dbReference>
<evidence type="ECO:0000313" key="1">
    <source>
        <dbReference type="EMBL" id="SFR17408.1"/>
    </source>
</evidence>
<proteinExistence type="predicted"/>
<dbReference type="OrthoDB" id="6116224at2"/>
<accession>A0A1I6EIR9</accession>
<dbReference type="CDD" id="cd00761">
    <property type="entry name" value="Glyco_tranf_GTA_type"/>
    <property type="match status" value="1"/>
</dbReference>
<protein>
    <submittedName>
        <fullName evidence="1">Glycosyltransferase like family 2</fullName>
    </submittedName>
</protein>
<dbReference type="RefSeq" id="WP_092082028.1">
    <property type="nucleotide sequence ID" value="NZ_FOYI01000012.1"/>
</dbReference>
<dbReference type="InterPro" id="IPR029044">
    <property type="entry name" value="Nucleotide-diphossugar_trans"/>
</dbReference>
<organism evidence="1 2">
    <name type="scientific">Poseidonocella sedimentorum</name>
    <dbReference type="NCBI Taxonomy" id="871652"/>
    <lineage>
        <taxon>Bacteria</taxon>
        <taxon>Pseudomonadati</taxon>
        <taxon>Pseudomonadota</taxon>
        <taxon>Alphaproteobacteria</taxon>
        <taxon>Rhodobacterales</taxon>
        <taxon>Roseobacteraceae</taxon>
        <taxon>Poseidonocella</taxon>
    </lineage>
</organism>
<dbReference type="STRING" id="871652.SAMN04515673_11268"/>